<gene>
    <name evidence="3" type="ORF">A9404_04525</name>
</gene>
<evidence type="ECO:0000256" key="1">
    <source>
        <dbReference type="SAM" id="MobiDB-lite"/>
    </source>
</evidence>
<dbReference type="Proteomes" id="UP000078596">
    <property type="component" value="Chromosome"/>
</dbReference>
<dbReference type="OrthoDB" id="5801824at2"/>
<feature type="transmembrane region" description="Helical" evidence="2">
    <location>
        <begin position="38"/>
        <end position="59"/>
    </location>
</feature>
<protein>
    <recommendedName>
        <fullName evidence="5">PAS domain-containing protein</fullName>
    </recommendedName>
</protein>
<dbReference type="KEGG" id="haz:A9404_04525"/>
<feature type="transmembrane region" description="Helical" evidence="2">
    <location>
        <begin position="83"/>
        <end position="106"/>
    </location>
</feature>
<organism evidence="3 4">
    <name type="scientific">Halothiobacillus diazotrophicus</name>
    <dbReference type="NCBI Taxonomy" id="1860122"/>
    <lineage>
        <taxon>Bacteria</taxon>
        <taxon>Pseudomonadati</taxon>
        <taxon>Pseudomonadota</taxon>
        <taxon>Gammaproteobacteria</taxon>
        <taxon>Chromatiales</taxon>
        <taxon>Halothiobacillaceae</taxon>
        <taxon>Halothiobacillus</taxon>
    </lineage>
</organism>
<reference evidence="3 4" key="1">
    <citation type="submission" date="2016-06" db="EMBL/GenBank/DDBJ databases">
        <title>Insight into the functional genes involving in sulfur oxidation in Pearl River water.</title>
        <authorList>
            <person name="Luo J."/>
            <person name="Tan X."/>
            <person name="Lin W."/>
        </authorList>
    </citation>
    <scope>NUCLEOTIDE SEQUENCE [LARGE SCALE GENOMIC DNA]</scope>
    <source>
        <strain evidence="3 4">LS2</strain>
    </source>
</reference>
<feature type="transmembrane region" description="Helical" evidence="2">
    <location>
        <begin position="6"/>
        <end position="26"/>
    </location>
</feature>
<feature type="region of interest" description="Disordered" evidence="1">
    <location>
        <begin position="323"/>
        <end position="348"/>
    </location>
</feature>
<evidence type="ECO:0008006" key="5">
    <source>
        <dbReference type="Google" id="ProtNLM"/>
    </source>
</evidence>
<dbReference type="EMBL" id="CP016027">
    <property type="protein sequence ID" value="ANJ66738.1"/>
    <property type="molecule type" value="Genomic_DNA"/>
</dbReference>
<evidence type="ECO:0000313" key="4">
    <source>
        <dbReference type="Proteomes" id="UP000078596"/>
    </source>
</evidence>
<dbReference type="InterPro" id="IPR035965">
    <property type="entry name" value="PAS-like_dom_sf"/>
</dbReference>
<dbReference type="AlphaFoldDB" id="A0A191ZFU3"/>
<keyword evidence="2" id="KW-1133">Transmembrane helix</keyword>
<evidence type="ECO:0000256" key="2">
    <source>
        <dbReference type="SAM" id="Phobius"/>
    </source>
</evidence>
<accession>A0A191ZFU3</accession>
<dbReference type="STRING" id="1860122.A9404_04525"/>
<dbReference type="InterPro" id="IPR000014">
    <property type="entry name" value="PAS"/>
</dbReference>
<evidence type="ECO:0000313" key="3">
    <source>
        <dbReference type="EMBL" id="ANJ66738.1"/>
    </source>
</evidence>
<name>A0A191ZFU3_9GAMM</name>
<dbReference type="RefSeq" id="WP_066099079.1">
    <property type="nucleotide sequence ID" value="NZ_CP016027.1"/>
</dbReference>
<keyword evidence="4" id="KW-1185">Reference proteome</keyword>
<dbReference type="CDD" id="cd00130">
    <property type="entry name" value="PAS"/>
    <property type="match status" value="1"/>
</dbReference>
<keyword evidence="2" id="KW-0812">Transmembrane</keyword>
<proteinExistence type="predicted"/>
<sequence length="762" mass="82786">MPISLRWVLAYVIVAIVWIAVMQWLLQSIGGSQWSISIGGLIVGGIFVLITAWLLFLLLERGHAGAVSSVIDTHALADARARVWWAALGALIGVTLLAQLFMVSFATREYRPVLLKQAHAELVAQARLQTKAIHDWLSVRAEQVARLATQAGTLSERLQNHAQNPAEALGELSQLVTDGRFVTVTLYNADHLQKLQFGLKSAAKAPDLLFEQAAATSKVQFSCRFSPGRSSVDCYWVLPVFLGHSEVSGGPWYLVFYSALDAQALAGHDATEPDHPARTLMLVSPDESSPRQWLSFSLHPGSNATVRALSTREAACLDQASPLSGLLRPESDDLHAATPSPSPKMMSGRLDCSPRSVLYARLIVPEINALLWAANTESAILQPIRKTRQLLAVAALSGVMALLLALFFFWQIMRLHHQKALFALVRERDQLGVFWEQMPTLGLALVDPASGAVLNVNRRWAQIFHSGREAMLGRELLALIQPVSALIDSAEVRAGDEQILQDLCAGIREEVVLTRRIRVSDPVGEWVRVSMRALKASDQSILGVVVALDSLGETVDNAHQTQAERDFYRLAWALVQSGRQPPAETPVVPEPDASATSFPADRFSMLSERIVTETGIVAACLYTHWPEVWSTAPDLTGPQIEQQEQKLFQCAGGSAAIRDLANQLAANGLIDRVLVAQSPIFVDDEVKSAAPSPGLSLQSELCDQLKSHPVGAFAVIPVSTGNGDCVRAWIVFAGEGMRFTAPVRTALMALLAVATEELATGE</sequence>
<feature type="transmembrane region" description="Helical" evidence="2">
    <location>
        <begin position="390"/>
        <end position="410"/>
    </location>
</feature>
<keyword evidence="2" id="KW-0472">Membrane</keyword>
<dbReference type="SUPFAM" id="SSF55785">
    <property type="entry name" value="PYP-like sensor domain (PAS domain)"/>
    <property type="match status" value="1"/>
</dbReference>
<dbReference type="Gene3D" id="3.30.450.20">
    <property type="entry name" value="PAS domain"/>
    <property type="match status" value="1"/>
</dbReference>